<evidence type="ECO:0000256" key="1">
    <source>
        <dbReference type="SAM" id="Phobius"/>
    </source>
</evidence>
<proteinExistence type="predicted"/>
<protein>
    <submittedName>
        <fullName evidence="2">Uncharacterized protein</fullName>
    </submittedName>
</protein>
<evidence type="ECO:0000313" key="3">
    <source>
        <dbReference type="Proteomes" id="UP000003741"/>
    </source>
</evidence>
<sequence length="55" mass="6290">SLLMWECGLKLAEMWYGRTGLCVTPYVGVWIETLIFGILRLIVVVTPYVGVWIET</sequence>
<keyword evidence="3" id="KW-1185">Reference proteome</keyword>
<dbReference type="AlphaFoldDB" id="I9PPW0"/>
<feature type="transmembrane region" description="Helical" evidence="1">
    <location>
        <begin position="34"/>
        <end position="53"/>
    </location>
</feature>
<organism evidence="2 3">
    <name type="scientific">Bacteroides cellulosilyticus CL02T12C19</name>
    <dbReference type="NCBI Taxonomy" id="997874"/>
    <lineage>
        <taxon>Bacteria</taxon>
        <taxon>Pseudomonadati</taxon>
        <taxon>Bacteroidota</taxon>
        <taxon>Bacteroidia</taxon>
        <taxon>Bacteroidales</taxon>
        <taxon>Bacteroidaceae</taxon>
        <taxon>Bacteroides</taxon>
    </lineage>
</organism>
<feature type="non-terminal residue" evidence="2">
    <location>
        <position position="1"/>
    </location>
</feature>
<dbReference type="PATRIC" id="fig|997874.3.peg.5948"/>
<dbReference type="HOGENOM" id="CLU_3018606_0_0_10"/>
<reference evidence="2 3" key="1">
    <citation type="submission" date="2012-02" db="EMBL/GenBank/DDBJ databases">
        <title>The Genome Sequence of Bacteroides cellulosilyticus CL02T12C19.</title>
        <authorList>
            <consortium name="The Broad Institute Genome Sequencing Platform"/>
            <person name="Earl A."/>
            <person name="Ward D."/>
            <person name="Feldgarden M."/>
            <person name="Gevers D."/>
            <person name="Zitomersky N.L."/>
            <person name="Coyne M.J."/>
            <person name="Comstock L.E."/>
            <person name="Young S.K."/>
            <person name="Zeng Q."/>
            <person name="Gargeya S."/>
            <person name="Fitzgerald M."/>
            <person name="Haas B."/>
            <person name="Abouelleil A."/>
            <person name="Alvarado L."/>
            <person name="Arachchi H.M."/>
            <person name="Berlin A."/>
            <person name="Chapman S.B."/>
            <person name="Gearin G."/>
            <person name="Goldberg J."/>
            <person name="Griggs A."/>
            <person name="Gujja S."/>
            <person name="Hansen M."/>
            <person name="Heiman D."/>
            <person name="Howarth C."/>
            <person name="Larimer J."/>
            <person name="Lui A."/>
            <person name="MacDonald P.J.P."/>
            <person name="McCowen C."/>
            <person name="Montmayeur A."/>
            <person name="Murphy C."/>
            <person name="Neiman D."/>
            <person name="Pearson M."/>
            <person name="Priest M."/>
            <person name="Roberts A."/>
            <person name="Saif S."/>
            <person name="Shea T."/>
            <person name="Sisk P."/>
            <person name="Stolte C."/>
            <person name="Sykes S."/>
            <person name="Wortman J."/>
            <person name="Nusbaum C."/>
            <person name="Birren B."/>
        </authorList>
    </citation>
    <scope>NUCLEOTIDE SEQUENCE [LARGE SCALE GENOMIC DNA]</scope>
    <source>
        <strain evidence="2 3">CL02T12C19</strain>
    </source>
</reference>
<comment type="caution">
    <text evidence="2">The sequence shown here is derived from an EMBL/GenBank/DDBJ whole genome shotgun (WGS) entry which is preliminary data.</text>
</comment>
<keyword evidence="1" id="KW-0812">Transmembrane</keyword>
<accession>I9PPW0</accession>
<name>I9PPW0_9BACE</name>
<dbReference type="Proteomes" id="UP000003741">
    <property type="component" value="Unassembled WGS sequence"/>
</dbReference>
<evidence type="ECO:0000313" key="2">
    <source>
        <dbReference type="EMBL" id="EIY18586.1"/>
    </source>
</evidence>
<keyword evidence="1" id="KW-0472">Membrane</keyword>
<keyword evidence="1" id="KW-1133">Transmembrane helix</keyword>
<dbReference type="EMBL" id="AGXG01000144">
    <property type="protein sequence ID" value="EIY18586.1"/>
    <property type="molecule type" value="Genomic_DNA"/>
</dbReference>
<gene>
    <name evidence="2" type="ORF">HMPREF1062_05788</name>
</gene>